<gene>
    <name evidence="1" type="ORF">EW026_g2232</name>
</gene>
<comment type="caution">
    <text evidence="1">The sequence shown here is derived from an EMBL/GenBank/DDBJ whole genome shotgun (WGS) entry which is preliminary data.</text>
</comment>
<reference evidence="1 2" key="1">
    <citation type="submission" date="2019-02" db="EMBL/GenBank/DDBJ databases">
        <title>Genome sequencing of the rare red list fungi Phlebia centrifuga.</title>
        <authorList>
            <person name="Buettner E."/>
            <person name="Kellner H."/>
        </authorList>
    </citation>
    <scope>NUCLEOTIDE SEQUENCE [LARGE SCALE GENOMIC DNA]</scope>
    <source>
        <strain evidence="1 2">DSM 108282</strain>
    </source>
</reference>
<keyword evidence="2" id="KW-1185">Reference proteome</keyword>
<dbReference type="AlphaFoldDB" id="A0A4V3XB17"/>
<name>A0A4V3XB17_9APHY</name>
<dbReference type="Proteomes" id="UP000309038">
    <property type="component" value="Unassembled WGS sequence"/>
</dbReference>
<proteinExistence type="predicted"/>
<organism evidence="1 2">
    <name type="scientific">Hermanssonia centrifuga</name>
    <dbReference type="NCBI Taxonomy" id="98765"/>
    <lineage>
        <taxon>Eukaryota</taxon>
        <taxon>Fungi</taxon>
        <taxon>Dikarya</taxon>
        <taxon>Basidiomycota</taxon>
        <taxon>Agaricomycotina</taxon>
        <taxon>Agaricomycetes</taxon>
        <taxon>Polyporales</taxon>
        <taxon>Meruliaceae</taxon>
        <taxon>Hermanssonia</taxon>
    </lineage>
</organism>
<protein>
    <recommendedName>
        <fullName evidence="3">Clp1-like protein</fullName>
    </recommendedName>
</protein>
<sequence length="321" mass="34119">MLQVASHPVPHFSMMDRVSYHASPVASPPSLQLPRNLARPPFAEVERSAVTVIAPELADAPFEYIRRYLAGQAPQMIAAVNMLSIPSSLPKSRLPASLDAAVRPTSYPSSSLVFPTHVLAVSSSKSSPSSPSTPTAASFAAQAQMPSSATVPLYPTHSLVLAAHCTLLPQLPTSKPSSKATALNLPVVPLTVPDAATFPHLHAFLHTKRADTLLVTLLPSLQSSLPAAHSPSSSGSSRSYVSQFSSEKLLRLAQALASTAYSQNGPQGALQCLMAHAKVVNGLWKNTCALGIFDTELWGVMDLAWEVILAALTRIVEIQRR</sequence>
<evidence type="ECO:0000313" key="1">
    <source>
        <dbReference type="EMBL" id="THH00273.1"/>
    </source>
</evidence>
<evidence type="ECO:0000313" key="2">
    <source>
        <dbReference type="Proteomes" id="UP000309038"/>
    </source>
</evidence>
<accession>A0A4V3XB17</accession>
<dbReference type="EMBL" id="SGPJ01000055">
    <property type="protein sequence ID" value="THH00273.1"/>
    <property type="molecule type" value="Genomic_DNA"/>
</dbReference>
<evidence type="ECO:0008006" key="3">
    <source>
        <dbReference type="Google" id="ProtNLM"/>
    </source>
</evidence>